<evidence type="ECO:0000256" key="1">
    <source>
        <dbReference type="ARBA" id="ARBA00022729"/>
    </source>
</evidence>
<dbReference type="InterPro" id="IPR052025">
    <property type="entry name" value="Xyloglucanase_GH74"/>
</dbReference>
<evidence type="ECO:0000256" key="6">
    <source>
        <dbReference type="ARBA" id="ARBA00037986"/>
    </source>
</evidence>
<evidence type="ECO:0000256" key="3">
    <source>
        <dbReference type="ARBA" id="ARBA00023277"/>
    </source>
</evidence>
<keyword evidence="9" id="KW-1185">Reference proteome</keyword>
<evidence type="ECO:0000313" key="8">
    <source>
        <dbReference type="EMBL" id="GAA4111412.1"/>
    </source>
</evidence>
<sequence>MRLTRPSSTARRPFLPWVAAAVALLLLLGAGVAGVLRLRSDGDGDVSAGGACARGYQPVEDAVREVRAEMRAEGEGEEAGEEAEREREEAEHEGEEGEHEEESEFVREVTRELPMLRGVDPDTWDSLCVVSKRPESLQELNTMFETRAMPRLAPYGVYRDGAAVAAAREAAALRPGSVAGTRGRAALYGKGPLIVDDPDYTEVNGLGLSRNMGRIDSYAWDPKAQRLWAAAGNGGIWRSDDLAGHWRSASGNLPTSVTGAVAWTPSRGGTVLALTGEPTFGSNAYTGVGAYWSKDLGRHWKRSKGLPSGALGFALAVDPHRTSTVYAATQYGLFVSTDAGRSYRNVKLPTGTCAGVTDMTKRPECALANVVTDVVVVAPGGVDTATKAGTVVATVGWRGGQRTNADGSVQSPNNGVYRSTTGRPGSFRKLAVTGFAPQANIGRVELGNAVGPEQDHDVLYALVQDAKLLNEGGLAGIDLPEGSPASPVGTTVLNGLYVSTDFGATWTELVSGTELVADPTTGSALIGTGTATGYQPGVQGWYNQWVQPDPTRATASGAPTRLAFGLEEIWTNDAAQAGLPLDGSVPVHFGVVGKYFGGNSCLLLSAGLPACPTDRDPTDDNSTTHPDQQDGIWIPDADVDGGVQLVVGNDGGAYRYRFEDDSDGELDNAHWGKGDQTGFSTLMPYFASIANDGTVYAGLQDNGNLKIDAKTRKQYETYGGDGFFTAVDPFDSDTAYEEYTNAAISVTTDGGKSWASIDPGLTASKFVNPFVMDPLDAKHLVTAGREVVETLNGPSTTSGMTAADAADGSTTTWLKVFDLGTRSQPGVAGATSSATDPDNSMSAVATRGNATYVAYCGQCDTLNRLAPSKTVFRNGIATNVGGKQSPKAGTSRGWHVVRTKGLPNRYITDLAIDPASPRTVYATLGGYTRRWVPAGAVGDVNKQVGRGHLFVSRDAGRTWRDITGNLPDAPATSITLRKGQLLVGTDVGAFATDQTGTRSVSPRFARLGGLPPAPVASIELKPNDPNTAVLAMFGRDVWSYRFADRVKVATPTQDDVSVPAIGRTAASYDFEAGAQGWTASTGLFTWSLGTPGHGSGTKEDAAGQAFALSGPLAYQDSVDATLTSPSVKLPAGRGVLQWSMRVDTEAGLDVVKVEVSDDGGTSWRPIGSYSGTNPDSPGWTRYRALVPAGGPLQVRFHFTSDSLCSALGGPLCAETGGYDGVHVDDVALGVAR</sequence>
<comment type="similarity">
    <text evidence="6">Belongs to the glycosyl hydrolase 74 family.</text>
</comment>
<dbReference type="SUPFAM" id="SSF49899">
    <property type="entry name" value="Concanavalin A-like lectins/glucanases"/>
    <property type="match status" value="1"/>
</dbReference>
<protein>
    <submittedName>
        <fullName evidence="8">Uncharacterized protein</fullName>
    </submittedName>
</protein>
<organism evidence="8 9">
    <name type="scientific">Nocardioides fonticola</name>
    <dbReference type="NCBI Taxonomy" id="450363"/>
    <lineage>
        <taxon>Bacteria</taxon>
        <taxon>Bacillati</taxon>
        <taxon>Actinomycetota</taxon>
        <taxon>Actinomycetes</taxon>
        <taxon>Propionibacteriales</taxon>
        <taxon>Nocardioidaceae</taxon>
        <taxon>Nocardioides</taxon>
    </lineage>
</organism>
<keyword evidence="1" id="KW-0732">Signal</keyword>
<evidence type="ECO:0000256" key="2">
    <source>
        <dbReference type="ARBA" id="ARBA00022801"/>
    </source>
</evidence>
<dbReference type="PANTHER" id="PTHR43739:SF2">
    <property type="entry name" value="OLIGOXYLOGLUCAN-REDUCING END-SPECIFIC XYLOGLUCANASE-RELATED"/>
    <property type="match status" value="1"/>
</dbReference>
<proteinExistence type="inferred from homology"/>
<gene>
    <name evidence="8" type="ORF">GCM10022215_07170</name>
</gene>
<feature type="region of interest" description="Disordered" evidence="7">
    <location>
        <begin position="69"/>
        <end position="105"/>
    </location>
</feature>
<name>A0ABP7XCC7_9ACTN</name>
<dbReference type="Gene3D" id="2.60.120.260">
    <property type="entry name" value="Galactose-binding domain-like"/>
    <property type="match status" value="1"/>
</dbReference>
<dbReference type="PANTHER" id="PTHR43739">
    <property type="entry name" value="XYLOGLUCANASE (EUROFUNG)"/>
    <property type="match status" value="1"/>
</dbReference>
<evidence type="ECO:0000256" key="5">
    <source>
        <dbReference type="ARBA" id="ARBA00023326"/>
    </source>
</evidence>
<dbReference type="SUPFAM" id="SSF110296">
    <property type="entry name" value="Oligoxyloglucan reducing end-specific cellobiohydrolase"/>
    <property type="match status" value="2"/>
</dbReference>
<evidence type="ECO:0000256" key="4">
    <source>
        <dbReference type="ARBA" id="ARBA00023295"/>
    </source>
</evidence>
<comment type="caution">
    <text evidence="8">The sequence shown here is derived from an EMBL/GenBank/DDBJ whole genome shotgun (WGS) entry which is preliminary data.</text>
</comment>
<dbReference type="InterPro" id="IPR013320">
    <property type="entry name" value="ConA-like_dom_sf"/>
</dbReference>
<dbReference type="RefSeq" id="WP_344731853.1">
    <property type="nucleotide sequence ID" value="NZ_BAAAZH010000006.1"/>
</dbReference>
<dbReference type="Proteomes" id="UP001501495">
    <property type="component" value="Unassembled WGS sequence"/>
</dbReference>
<dbReference type="InterPro" id="IPR015943">
    <property type="entry name" value="WD40/YVTN_repeat-like_dom_sf"/>
</dbReference>
<dbReference type="EMBL" id="BAAAZH010000006">
    <property type="protein sequence ID" value="GAA4111412.1"/>
    <property type="molecule type" value="Genomic_DNA"/>
</dbReference>
<feature type="compositionally biased region" description="Acidic residues" evidence="7">
    <location>
        <begin position="91"/>
        <end position="103"/>
    </location>
</feature>
<keyword evidence="5" id="KW-0624">Polysaccharide degradation</keyword>
<keyword evidence="4" id="KW-0326">Glycosidase</keyword>
<dbReference type="Gene3D" id="2.130.10.10">
    <property type="entry name" value="YVTN repeat-like/Quinoprotein amine dehydrogenase"/>
    <property type="match status" value="2"/>
</dbReference>
<reference evidence="9" key="1">
    <citation type="journal article" date="2019" name="Int. J. Syst. Evol. Microbiol.">
        <title>The Global Catalogue of Microorganisms (GCM) 10K type strain sequencing project: providing services to taxonomists for standard genome sequencing and annotation.</title>
        <authorList>
            <consortium name="The Broad Institute Genomics Platform"/>
            <consortium name="The Broad Institute Genome Sequencing Center for Infectious Disease"/>
            <person name="Wu L."/>
            <person name="Ma J."/>
        </authorList>
    </citation>
    <scope>NUCLEOTIDE SEQUENCE [LARGE SCALE GENOMIC DNA]</scope>
    <source>
        <strain evidence="9">JCM 16703</strain>
    </source>
</reference>
<evidence type="ECO:0000256" key="7">
    <source>
        <dbReference type="SAM" id="MobiDB-lite"/>
    </source>
</evidence>
<evidence type="ECO:0000313" key="9">
    <source>
        <dbReference type="Proteomes" id="UP001501495"/>
    </source>
</evidence>
<accession>A0ABP7XCC7</accession>
<keyword evidence="3" id="KW-0119">Carbohydrate metabolism</keyword>
<keyword evidence="2" id="KW-0378">Hydrolase</keyword>